<accession>D4RZ28</accession>
<dbReference type="InterPro" id="IPR002123">
    <property type="entry name" value="Plipid/glycerol_acylTrfase"/>
</dbReference>
<dbReference type="PANTHER" id="PTHR10434">
    <property type="entry name" value="1-ACYL-SN-GLYCEROL-3-PHOSPHATE ACYLTRANSFERASE"/>
    <property type="match status" value="1"/>
</dbReference>
<organism evidence="4 5">
    <name type="scientific">Eshraghiella crossota DSM 2876</name>
    <dbReference type="NCBI Taxonomy" id="511680"/>
    <lineage>
        <taxon>Bacteria</taxon>
        <taxon>Bacillati</taxon>
        <taxon>Bacillota</taxon>
        <taxon>Clostridia</taxon>
        <taxon>Lachnospirales</taxon>
        <taxon>Lachnospiraceae</taxon>
        <taxon>Eshraghiella</taxon>
    </lineage>
</organism>
<reference evidence="4 5" key="1">
    <citation type="submission" date="2010-02" db="EMBL/GenBank/DDBJ databases">
        <authorList>
            <person name="Weinstock G."/>
            <person name="Sodergren E."/>
            <person name="Clifton S."/>
            <person name="Fulton L."/>
            <person name="Fulton B."/>
            <person name="Courtney L."/>
            <person name="Fronick C."/>
            <person name="Harrison M."/>
            <person name="Strong C."/>
            <person name="Farmer C."/>
            <person name="Delahaunty K."/>
            <person name="Markovic C."/>
            <person name="Hall O."/>
            <person name="Minx P."/>
            <person name="Tomlinson C."/>
            <person name="Mitreva M."/>
            <person name="Nelson J."/>
            <person name="Hou S."/>
            <person name="Wollam A."/>
            <person name="Pepin K.H."/>
            <person name="Johnson M."/>
            <person name="Bhonagiri V."/>
            <person name="Zhang X."/>
            <person name="Suruliraj S."/>
            <person name="Warren W."/>
            <person name="Chinwalla A."/>
            <person name="Mardis E.R."/>
            <person name="Wilson R.K."/>
        </authorList>
    </citation>
    <scope>NUCLEOTIDE SEQUENCE [LARGE SCALE GENOMIC DNA]</scope>
    <source>
        <strain evidence="4 5">DSM 2876</strain>
    </source>
</reference>
<evidence type="ECO:0000313" key="5">
    <source>
        <dbReference type="Proteomes" id="UP000006238"/>
    </source>
</evidence>
<dbReference type="Proteomes" id="UP000006238">
    <property type="component" value="Unassembled WGS sequence"/>
</dbReference>
<comment type="caution">
    <text evidence="4">The sequence shown here is derived from an EMBL/GenBank/DDBJ whole genome shotgun (WGS) entry which is preliminary data.</text>
</comment>
<dbReference type="SMART" id="SM00563">
    <property type="entry name" value="PlsC"/>
    <property type="match status" value="1"/>
</dbReference>
<protein>
    <submittedName>
        <fullName evidence="4">Acyltransferase</fullName>
    </submittedName>
</protein>
<evidence type="ECO:0000256" key="2">
    <source>
        <dbReference type="ARBA" id="ARBA00023315"/>
    </source>
</evidence>
<dbReference type="HOGENOM" id="CLU_027938_6_1_9"/>
<dbReference type="Pfam" id="PF01553">
    <property type="entry name" value="Acyltransferase"/>
    <property type="match status" value="1"/>
</dbReference>
<evidence type="ECO:0000256" key="1">
    <source>
        <dbReference type="ARBA" id="ARBA00022679"/>
    </source>
</evidence>
<keyword evidence="1 4" id="KW-0808">Transferase</keyword>
<sequence length="241" mass="28188">MYKSMLRLIVMALRSFFFLIYEINKCNYMMKRPEKYSELDKYREVQKIVDKMRKNSRTTTKVYGKENLPETGNYVMYANHQGHYDGLGIVCNHDRPLTIIIDSKREHQMIVRQMLPMVGGHGINLKDARQQMKTMMTVTRELKEGKIYLLFPEGKYGDNKNTLQDFKAGVFKCAMDAKVPVIPVALIDSYKAMDGNSLRKVTTQVHYLKPIPYEEYKDMKKTELAELTKSRIQEAINEYAK</sequence>
<dbReference type="AlphaFoldDB" id="D4RZ28"/>
<dbReference type="GO" id="GO:0003841">
    <property type="term" value="F:1-acylglycerol-3-phosphate O-acyltransferase activity"/>
    <property type="evidence" value="ECO:0007669"/>
    <property type="project" value="TreeGrafter"/>
</dbReference>
<keyword evidence="5" id="KW-1185">Reference proteome</keyword>
<dbReference type="EMBL" id="ABWN01000026">
    <property type="protein sequence ID" value="EFF68729.1"/>
    <property type="molecule type" value="Genomic_DNA"/>
</dbReference>
<proteinExistence type="predicted"/>
<feature type="domain" description="Phospholipid/glycerol acyltransferase" evidence="3">
    <location>
        <begin position="74"/>
        <end position="189"/>
    </location>
</feature>
<dbReference type="PANTHER" id="PTHR10434:SF11">
    <property type="entry name" value="1-ACYL-SN-GLYCEROL-3-PHOSPHATE ACYLTRANSFERASE"/>
    <property type="match status" value="1"/>
</dbReference>
<dbReference type="GO" id="GO:0006654">
    <property type="term" value="P:phosphatidic acid biosynthetic process"/>
    <property type="evidence" value="ECO:0007669"/>
    <property type="project" value="TreeGrafter"/>
</dbReference>
<dbReference type="CDD" id="cd07989">
    <property type="entry name" value="LPLAT_AGPAT-like"/>
    <property type="match status" value="1"/>
</dbReference>
<gene>
    <name evidence="4" type="ORF">BUTYVIB_01093</name>
</gene>
<dbReference type="SUPFAM" id="SSF69593">
    <property type="entry name" value="Glycerol-3-phosphate (1)-acyltransferase"/>
    <property type="match status" value="1"/>
</dbReference>
<name>D4RZ28_9FIRM</name>
<evidence type="ECO:0000259" key="3">
    <source>
        <dbReference type="SMART" id="SM00563"/>
    </source>
</evidence>
<dbReference type="STRING" id="45851.BHV86_03330"/>
<evidence type="ECO:0000313" key="4">
    <source>
        <dbReference type="EMBL" id="EFF68729.1"/>
    </source>
</evidence>
<dbReference type="eggNOG" id="COG0204">
    <property type="taxonomic scope" value="Bacteria"/>
</dbReference>
<keyword evidence="2 4" id="KW-0012">Acyltransferase</keyword>